<feature type="region of interest" description="Disordered" evidence="1">
    <location>
        <begin position="1"/>
        <end position="40"/>
    </location>
</feature>
<evidence type="ECO:0000256" key="1">
    <source>
        <dbReference type="SAM" id="MobiDB-lite"/>
    </source>
</evidence>
<keyword evidence="3" id="KW-1185">Reference proteome</keyword>
<organism evidence="2 3">
    <name type="scientific">Massariosphaeria phaeospora</name>
    <dbReference type="NCBI Taxonomy" id="100035"/>
    <lineage>
        <taxon>Eukaryota</taxon>
        <taxon>Fungi</taxon>
        <taxon>Dikarya</taxon>
        <taxon>Ascomycota</taxon>
        <taxon>Pezizomycotina</taxon>
        <taxon>Dothideomycetes</taxon>
        <taxon>Pleosporomycetidae</taxon>
        <taxon>Pleosporales</taxon>
        <taxon>Pleosporales incertae sedis</taxon>
        <taxon>Massariosphaeria</taxon>
    </lineage>
</organism>
<evidence type="ECO:0000313" key="2">
    <source>
        <dbReference type="EMBL" id="KAF2876034.1"/>
    </source>
</evidence>
<protein>
    <submittedName>
        <fullName evidence="2">Uncharacterized protein</fullName>
    </submittedName>
</protein>
<comment type="caution">
    <text evidence="2">The sequence shown here is derived from an EMBL/GenBank/DDBJ whole genome shotgun (WGS) entry which is preliminary data.</text>
</comment>
<dbReference type="EMBL" id="JAADJZ010000004">
    <property type="protein sequence ID" value="KAF2876034.1"/>
    <property type="molecule type" value="Genomic_DNA"/>
</dbReference>
<name>A0A7C8IC85_9PLEO</name>
<dbReference type="Proteomes" id="UP000481861">
    <property type="component" value="Unassembled WGS sequence"/>
</dbReference>
<evidence type="ECO:0000313" key="3">
    <source>
        <dbReference type="Proteomes" id="UP000481861"/>
    </source>
</evidence>
<gene>
    <name evidence="2" type="ORF">BDV95DRAFT_591428</name>
</gene>
<dbReference type="AlphaFoldDB" id="A0A7C8IC85"/>
<feature type="region of interest" description="Disordered" evidence="1">
    <location>
        <begin position="85"/>
        <end position="110"/>
    </location>
</feature>
<feature type="compositionally biased region" description="Polar residues" evidence="1">
    <location>
        <begin position="97"/>
        <end position="110"/>
    </location>
</feature>
<accession>A0A7C8IC85</accession>
<feature type="compositionally biased region" description="Basic residues" evidence="1">
    <location>
        <begin position="8"/>
        <end position="20"/>
    </location>
</feature>
<proteinExistence type="predicted"/>
<reference evidence="2 3" key="1">
    <citation type="submission" date="2020-01" db="EMBL/GenBank/DDBJ databases">
        <authorList>
            <consortium name="DOE Joint Genome Institute"/>
            <person name="Haridas S."/>
            <person name="Albert R."/>
            <person name="Binder M."/>
            <person name="Bloem J."/>
            <person name="Labutti K."/>
            <person name="Salamov A."/>
            <person name="Andreopoulos B."/>
            <person name="Baker S.E."/>
            <person name="Barry K."/>
            <person name="Bills G."/>
            <person name="Bluhm B.H."/>
            <person name="Cannon C."/>
            <person name="Castanera R."/>
            <person name="Culley D.E."/>
            <person name="Daum C."/>
            <person name="Ezra D."/>
            <person name="Gonzalez J.B."/>
            <person name="Henrissat B."/>
            <person name="Kuo A."/>
            <person name="Liang C."/>
            <person name="Lipzen A."/>
            <person name="Lutzoni F."/>
            <person name="Magnuson J."/>
            <person name="Mondo S."/>
            <person name="Nolan M."/>
            <person name="Ohm R."/>
            <person name="Pangilinan J."/>
            <person name="Park H.-J.H."/>
            <person name="Ramirez L."/>
            <person name="Alfaro M."/>
            <person name="Sun H."/>
            <person name="Tritt A."/>
            <person name="Yoshinaga Y."/>
            <person name="Zwiers L.-H.L."/>
            <person name="Turgeon B.G."/>
            <person name="Goodwin S.B."/>
            <person name="Spatafora J.W."/>
            <person name="Crous P.W."/>
            <person name="Grigoriev I.V."/>
        </authorList>
    </citation>
    <scope>NUCLEOTIDE SEQUENCE [LARGE SCALE GENOMIC DNA]</scope>
    <source>
        <strain evidence="2 3">CBS 611.86</strain>
    </source>
</reference>
<sequence>MENDTKKKREKRRGRAGLYRHPRDPRGKLPPFPPASRGRYQGSAAVAATRRGHRAIVKVNLARLATISLANTSFGPTLPYTHTHTCRHRHPHPYQPPTTNHQPQTWRTSTTSVRVAAEIGSVVSPANSTSRRAGTSWSFALSICTSSTRRSMTGSNGGWTSSEIRSCRPHAVGATSSSSS</sequence>